<evidence type="ECO:0000313" key="7">
    <source>
        <dbReference type="RefSeq" id="XP_028249454.1"/>
    </source>
</evidence>
<dbReference type="SUPFAM" id="SSF56436">
    <property type="entry name" value="C-type lectin-like"/>
    <property type="match status" value="1"/>
</dbReference>
<dbReference type="InterPro" id="IPR050111">
    <property type="entry name" value="C-type_lectin/snaclec_domain"/>
</dbReference>
<keyword evidence="2" id="KW-1015">Disulfide bond</keyword>
<dbReference type="GO" id="GO:0030246">
    <property type="term" value="F:carbohydrate binding"/>
    <property type="evidence" value="ECO:0007669"/>
    <property type="project" value="UniProtKB-KW"/>
</dbReference>
<dbReference type="InterPro" id="IPR016187">
    <property type="entry name" value="CTDL_fold"/>
</dbReference>
<dbReference type="PROSITE" id="PS00615">
    <property type="entry name" value="C_TYPE_LECTIN_1"/>
    <property type="match status" value="1"/>
</dbReference>
<dbReference type="InterPro" id="IPR018378">
    <property type="entry name" value="C-type_lectin_CS"/>
</dbReference>
<sequence>MEDIYVNMEEAKGVSSNHTGVRSSHRRFYSAAILCLGLLSVFLLVGLITLCVHYHRVGANLNNLTERLQTSDVKLSSMTEERDRLTANLTAMNIKLQCLTAQNKHCPAGWRLFGCGCYFFSADSASWERSRQDCREKGADLVAIDSYEEQEFLTTTINQTSWIGLNDRDHEGTWKWSDGTPLDSTPAYWREDQPDNGNGDPLWGEEDCVYITAQQEAKKNWNDRKCVASHRWICEKMVLKEF</sequence>
<evidence type="ECO:0000256" key="4">
    <source>
        <dbReference type="SAM" id="Phobius"/>
    </source>
</evidence>
<evidence type="ECO:0000313" key="6">
    <source>
        <dbReference type="Proteomes" id="UP000515145"/>
    </source>
</evidence>
<reference evidence="7" key="1">
    <citation type="submission" date="2025-08" db="UniProtKB">
        <authorList>
            <consortium name="RefSeq"/>
        </authorList>
    </citation>
    <scope>IDENTIFICATION</scope>
</reference>
<dbReference type="GeneID" id="114426318"/>
<dbReference type="OrthoDB" id="6133475at2759"/>
<feature type="coiled-coil region" evidence="3">
    <location>
        <begin position="61"/>
        <end position="102"/>
    </location>
</feature>
<protein>
    <submittedName>
        <fullName evidence="7">CD209 antigen-like protein E</fullName>
    </submittedName>
</protein>
<accession>A0A6P7HLL1</accession>
<dbReference type="InParanoid" id="A0A6P7HLL1"/>
<feature type="domain" description="C-type lectin" evidence="5">
    <location>
        <begin position="113"/>
        <end position="235"/>
    </location>
</feature>
<name>A0A6P7HLL1_9TELE</name>
<dbReference type="CDD" id="cd03590">
    <property type="entry name" value="CLECT_DC-SIGN_like"/>
    <property type="match status" value="1"/>
</dbReference>
<dbReference type="PROSITE" id="PS50041">
    <property type="entry name" value="C_TYPE_LECTIN_2"/>
    <property type="match status" value="1"/>
</dbReference>
<evidence type="ECO:0000256" key="1">
    <source>
        <dbReference type="ARBA" id="ARBA00022734"/>
    </source>
</evidence>
<keyword evidence="1" id="KW-0430">Lectin</keyword>
<dbReference type="Gene3D" id="3.10.100.10">
    <property type="entry name" value="Mannose-Binding Protein A, subunit A"/>
    <property type="match status" value="1"/>
</dbReference>
<evidence type="ECO:0000256" key="3">
    <source>
        <dbReference type="SAM" id="Coils"/>
    </source>
</evidence>
<evidence type="ECO:0000256" key="2">
    <source>
        <dbReference type="ARBA" id="ARBA00023157"/>
    </source>
</evidence>
<gene>
    <name evidence="7" type="primary">LOC114426318</name>
</gene>
<keyword evidence="3" id="KW-0175">Coiled coil</keyword>
<proteinExistence type="predicted"/>
<dbReference type="AlphaFoldDB" id="A0A6P7HLL1"/>
<keyword evidence="4" id="KW-1133">Transmembrane helix</keyword>
<feature type="transmembrane region" description="Helical" evidence="4">
    <location>
        <begin position="28"/>
        <end position="52"/>
    </location>
</feature>
<keyword evidence="6" id="KW-1185">Reference proteome</keyword>
<dbReference type="SMART" id="SM00034">
    <property type="entry name" value="CLECT"/>
    <property type="match status" value="1"/>
</dbReference>
<evidence type="ECO:0000259" key="5">
    <source>
        <dbReference type="PROSITE" id="PS50041"/>
    </source>
</evidence>
<keyword evidence="4" id="KW-0812">Transmembrane</keyword>
<dbReference type="PANTHER" id="PTHR22803">
    <property type="entry name" value="MANNOSE, PHOSPHOLIPASE, LECTIN RECEPTOR RELATED"/>
    <property type="match status" value="1"/>
</dbReference>
<dbReference type="RefSeq" id="XP_028249454.1">
    <property type="nucleotide sequence ID" value="XM_028393653.1"/>
</dbReference>
<keyword evidence="4" id="KW-0472">Membrane</keyword>
<dbReference type="Proteomes" id="UP000515145">
    <property type="component" value="Chromosome 21"/>
</dbReference>
<dbReference type="Pfam" id="PF00059">
    <property type="entry name" value="Lectin_C"/>
    <property type="match status" value="1"/>
</dbReference>
<organism evidence="6 7">
    <name type="scientific">Parambassis ranga</name>
    <name type="common">Indian glassy fish</name>
    <dbReference type="NCBI Taxonomy" id="210632"/>
    <lineage>
        <taxon>Eukaryota</taxon>
        <taxon>Metazoa</taxon>
        <taxon>Chordata</taxon>
        <taxon>Craniata</taxon>
        <taxon>Vertebrata</taxon>
        <taxon>Euteleostomi</taxon>
        <taxon>Actinopterygii</taxon>
        <taxon>Neopterygii</taxon>
        <taxon>Teleostei</taxon>
        <taxon>Neoteleostei</taxon>
        <taxon>Acanthomorphata</taxon>
        <taxon>Ovalentaria</taxon>
        <taxon>Ambassidae</taxon>
        <taxon>Parambassis</taxon>
    </lineage>
</organism>
<dbReference type="InterPro" id="IPR033989">
    <property type="entry name" value="CD209-like_CTLD"/>
</dbReference>
<dbReference type="InterPro" id="IPR016186">
    <property type="entry name" value="C-type_lectin-like/link_sf"/>
</dbReference>
<dbReference type="InterPro" id="IPR001304">
    <property type="entry name" value="C-type_lectin-like"/>
</dbReference>